<name>A0ABR2WYL8_9FUNG</name>
<feature type="domain" description="DUF7082" evidence="2">
    <location>
        <begin position="91"/>
        <end position="244"/>
    </location>
</feature>
<feature type="compositionally biased region" description="Polar residues" evidence="1">
    <location>
        <begin position="305"/>
        <end position="338"/>
    </location>
</feature>
<feature type="compositionally biased region" description="Low complexity" evidence="1">
    <location>
        <begin position="384"/>
        <end position="397"/>
    </location>
</feature>
<keyword evidence="4" id="KW-1185">Reference proteome</keyword>
<dbReference type="Pfam" id="PF23305">
    <property type="entry name" value="DUF7082"/>
    <property type="match status" value="1"/>
</dbReference>
<feature type="compositionally biased region" description="Polar residues" evidence="1">
    <location>
        <begin position="28"/>
        <end position="64"/>
    </location>
</feature>
<organism evidence="3 4">
    <name type="scientific">Basidiobolus ranarum</name>
    <dbReference type="NCBI Taxonomy" id="34480"/>
    <lineage>
        <taxon>Eukaryota</taxon>
        <taxon>Fungi</taxon>
        <taxon>Fungi incertae sedis</taxon>
        <taxon>Zoopagomycota</taxon>
        <taxon>Entomophthoromycotina</taxon>
        <taxon>Basidiobolomycetes</taxon>
        <taxon>Basidiobolales</taxon>
        <taxon>Basidiobolaceae</taxon>
        <taxon>Basidiobolus</taxon>
    </lineage>
</organism>
<feature type="region of interest" description="Disordered" evidence="1">
    <location>
        <begin position="383"/>
        <end position="437"/>
    </location>
</feature>
<evidence type="ECO:0000256" key="1">
    <source>
        <dbReference type="SAM" id="MobiDB-lite"/>
    </source>
</evidence>
<proteinExistence type="predicted"/>
<dbReference type="PANTHER" id="PTHR39463:SF1">
    <property type="entry name" value="MEDUSA"/>
    <property type="match status" value="1"/>
</dbReference>
<comment type="caution">
    <text evidence="3">The sequence shown here is derived from an EMBL/GenBank/DDBJ whole genome shotgun (WGS) entry which is preliminary data.</text>
</comment>
<dbReference type="PANTHER" id="PTHR39463">
    <property type="entry name" value="MEDUSA"/>
    <property type="match status" value="1"/>
</dbReference>
<feature type="region of interest" description="Disordered" evidence="1">
    <location>
        <begin position="305"/>
        <end position="349"/>
    </location>
</feature>
<feature type="region of interest" description="Disordered" evidence="1">
    <location>
        <begin position="1"/>
        <end position="70"/>
    </location>
</feature>
<dbReference type="InterPro" id="IPR055509">
    <property type="entry name" value="DUF7082"/>
</dbReference>
<feature type="compositionally biased region" description="Polar residues" evidence="1">
    <location>
        <begin position="406"/>
        <end position="424"/>
    </location>
</feature>
<accession>A0ABR2WYL8</accession>
<sequence>MISPHSSQPQMHPFYTAPPFPVDESEIDSQGNPQNLGDSQQHLQRQTQPQAQPSEYYFPNTSPGNYEVQPSGPVGAMPMVPYNAYASLLNKASLNLTGNIDEMMINWTEEETETRRRLVQFWRQHKNNVIHCGFQPVAPAERGPNSIVVSCIYWEEKKDYFITSVDCIYLLESLIAVRFTVEEKNRIRRNLEGFRPLTVSKCKPESAEFFKLIMSFPNPKPRNIEKDVKVFPWKVLPYALKKIIGKYTASYSSTVSVNMDAFNGTYSPNSQYSQQGYNPQYSRPRFYSQDLGSMANQTLASANNPGNLNFSANTGSISESGQGSPHSVDSMSMQSGYNTPPPGSYHPAPQRRHLYVRRHSLADPYTMPYNQPRRHSLADINLRQQQQQQQNHQQQQQVRGFPEDMYSSSNEQFPTPNLLLSSGLNPEAHGQLPFSRDSKEGILSGGYGLGDINGGMGTGYGEVNPTHQFENGGDDYSRGGRGQRFAPMATINQAQEMNYSNFGQDPLFGQRGAGGGFQPGMTGNMDDTSPPTNVAGGMSMMTNPGMNNNFSGQETFMMGDGQSSGYQQH</sequence>
<dbReference type="EMBL" id="JASJQH010000139">
    <property type="protein sequence ID" value="KAK9766632.1"/>
    <property type="molecule type" value="Genomic_DNA"/>
</dbReference>
<gene>
    <name evidence="3" type="ORF">K7432_004171</name>
</gene>
<reference evidence="3 4" key="1">
    <citation type="submission" date="2023-04" db="EMBL/GenBank/DDBJ databases">
        <title>Genome of Basidiobolus ranarum AG-B5.</title>
        <authorList>
            <person name="Stajich J.E."/>
            <person name="Carter-House D."/>
            <person name="Gryganskyi A."/>
        </authorList>
    </citation>
    <scope>NUCLEOTIDE SEQUENCE [LARGE SCALE GENOMIC DNA]</scope>
    <source>
        <strain evidence="3 4">AG-B5</strain>
    </source>
</reference>
<evidence type="ECO:0000259" key="2">
    <source>
        <dbReference type="Pfam" id="PF23305"/>
    </source>
</evidence>
<feature type="compositionally biased region" description="Polar residues" evidence="1">
    <location>
        <begin position="1"/>
        <end position="10"/>
    </location>
</feature>
<evidence type="ECO:0000313" key="3">
    <source>
        <dbReference type="EMBL" id="KAK9766632.1"/>
    </source>
</evidence>
<evidence type="ECO:0000313" key="4">
    <source>
        <dbReference type="Proteomes" id="UP001479436"/>
    </source>
</evidence>
<dbReference type="Proteomes" id="UP001479436">
    <property type="component" value="Unassembled WGS sequence"/>
</dbReference>
<protein>
    <recommendedName>
        <fullName evidence="2">DUF7082 domain-containing protein</fullName>
    </recommendedName>
</protein>